<dbReference type="GO" id="GO:0003824">
    <property type="term" value="F:catalytic activity"/>
    <property type="evidence" value="ECO:0007669"/>
    <property type="project" value="InterPro"/>
</dbReference>
<proteinExistence type="predicted"/>
<dbReference type="AlphaFoldDB" id="A0A3D9XNP6"/>
<comment type="caution">
    <text evidence="4">The sequence shown here is derived from an EMBL/GenBank/DDBJ whole genome shotgun (WGS) entry which is preliminary data.</text>
</comment>
<keyword evidence="1" id="KW-0285">Flavoprotein</keyword>
<name>A0A3D9XNP6_PARVE</name>
<evidence type="ECO:0000259" key="3">
    <source>
        <dbReference type="PROSITE" id="PS51387"/>
    </source>
</evidence>
<dbReference type="EMBL" id="QTUJ01000001">
    <property type="protein sequence ID" value="REF72077.1"/>
    <property type="molecule type" value="Genomic_DNA"/>
</dbReference>
<accession>A0A3D9XNP6</accession>
<feature type="domain" description="FAD-binding PCMH-type" evidence="3">
    <location>
        <begin position="1"/>
        <end position="186"/>
    </location>
</feature>
<dbReference type="Pfam" id="PF01565">
    <property type="entry name" value="FAD_binding_4"/>
    <property type="match status" value="1"/>
</dbReference>
<protein>
    <submittedName>
        <fullName evidence="4">Glycolate oxidase FAD binding subunit</fullName>
    </submittedName>
</protein>
<dbReference type="InterPro" id="IPR016164">
    <property type="entry name" value="FAD-linked_Oxase-like_C"/>
</dbReference>
<dbReference type="InterPro" id="IPR036318">
    <property type="entry name" value="FAD-bd_PCMH-like_sf"/>
</dbReference>
<evidence type="ECO:0000313" key="4">
    <source>
        <dbReference type="EMBL" id="REF72077.1"/>
    </source>
</evidence>
<evidence type="ECO:0000313" key="5">
    <source>
        <dbReference type="Proteomes" id="UP000256941"/>
    </source>
</evidence>
<dbReference type="PROSITE" id="PS51387">
    <property type="entry name" value="FAD_PCMH"/>
    <property type="match status" value="1"/>
</dbReference>
<dbReference type="RefSeq" id="WP_116220684.1">
    <property type="nucleotide sequence ID" value="NZ_CP038196.1"/>
</dbReference>
<sequence length="377" mass="39037">MTPDNPSGAGLSPASEAELAALIAERFAARLPLRIAGGGTRVETGAVPGELMSTAAISGVVTYEPGEMTLIARVGTPLDQIRAMLAAEGQALAFEPADMRGVLGRNGTPTIGGVVAANASGPRRLLAGACRDHLLGVRFVDGQGRVLKNGGRVMKNVTGLDLGKLFCGAHGTLGVLTEVALKTLPHLPDRCTLGFHGVTIEEAVAIFSAALATPFEVSGAAFRDGSAWLRVEGLGPQMTYRRDRLLALLAPREAEVLDDAATLALWCELRDLAHFAGADAPLWRVLVKPSDAPAAARALQALGGEASLDWGGGLVWYCGPGTVQAVRQVAPHATLVRRGGLDGPAFPPEAPAVARLSAGLRHRFDPAGILNPGLMDS</sequence>
<dbReference type="Proteomes" id="UP000256941">
    <property type="component" value="Unassembled WGS sequence"/>
</dbReference>
<keyword evidence="2" id="KW-0274">FAD</keyword>
<dbReference type="SUPFAM" id="SSF55103">
    <property type="entry name" value="FAD-linked oxidases, C-terminal domain"/>
    <property type="match status" value="1"/>
</dbReference>
<dbReference type="GO" id="GO:0071949">
    <property type="term" value="F:FAD binding"/>
    <property type="evidence" value="ECO:0007669"/>
    <property type="project" value="InterPro"/>
</dbReference>
<dbReference type="InterPro" id="IPR016169">
    <property type="entry name" value="FAD-bd_PCMH_sub2"/>
</dbReference>
<reference evidence="4 5" key="1">
    <citation type="submission" date="2018-08" db="EMBL/GenBank/DDBJ databases">
        <title>Genomic Encyclopedia of Archaeal and Bacterial Type Strains, Phase II (KMG-II): from individual species to whole genera.</title>
        <authorList>
            <person name="Goeker M."/>
        </authorList>
    </citation>
    <scope>NUCLEOTIDE SEQUENCE [LARGE SCALE GENOMIC DNA]</scope>
    <source>
        <strain evidence="4 5">DSM 17099</strain>
    </source>
</reference>
<evidence type="ECO:0000256" key="1">
    <source>
        <dbReference type="ARBA" id="ARBA00022630"/>
    </source>
</evidence>
<gene>
    <name evidence="4" type="ORF">BDD41_0543</name>
</gene>
<evidence type="ECO:0000256" key="2">
    <source>
        <dbReference type="ARBA" id="ARBA00022827"/>
    </source>
</evidence>
<dbReference type="PANTHER" id="PTHR11748:SF103">
    <property type="entry name" value="GLYCOLATE OXIDASE SUBUNIT GLCE"/>
    <property type="match status" value="1"/>
</dbReference>
<dbReference type="InterPro" id="IPR016166">
    <property type="entry name" value="FAD-bd_PCMH"/>
</dbReference>
<organism evidence="4 5">
    <name type="scientific">Paracoccus versutus</name>
    <name type="common">Thiobacillus versutus</name>
    <dbReference type="NCBI Taxonomy" id="34007"/>
    <lineage>
        <taxon>Bacteria</taxon>
        <taxon>Pseudomonadati</taxon>
        <taxon>Pseudomonadota</taxon>
        <taxon>Alphaproteobacteria</taxon>
        <taxon>Rhodobacterales</taxon>
        <taxon>Paracoccaceae</taxon>
        <taxon>Paracoccus</taxon>
    </lineage>
</organism>
<dbReference type="PANTHER" id="PTHR11748">
    <property type="entry name" value="D-LACTATE DEHYDROGENASE"/>
    <property type="match status" value="1"/>
</dbReference>
<dbReference type="Gene3D" id="3.30.465.10">
    <property type="match status" value="1"/>
</dbReference>
<dbReference type="InterPro" id="IPR006094">
    <property type="entry name" value="Oxid_FAD_bind_N"/>
</dbReference>
<dbReference type="SUPFAM" id="SSF56176">
    <property type="entry name" value="FAD-binding/transporter-associated domain-like"/>
    <property type="match status" value="1"/>
</dbReference>